<feature type="compositionally biased region" description="Basic and acidic residues" evidence="1">
    <location>
        <begin position="13"/>
        <end position="35"/>
    </location>
</feature>
<dbReference type="InterPro" id="IPR054722">
    <property type="entry name" value="PolX-like_BBD"/>
</dbReference>
<gene>
    <name evidence="3" type="ORF">KI387_002753</name>
</gene>
<dbReference type="Pfam" id="PF22936">
    <property type="entry name" value="Pol_BBD"/>
    <property type="match status" value="1"/>
</dbReference>
<dbReference type="EMBL" id="JAHRHJ020000001">
    <property type="protein sequence ID" value="KAH9330645.1"/>
    <property type="molecule type" value="Genomic_DNA"/>
</dbReference>
<dbReference type="Proteomes" id="UP000824469">
    <property type="component" value="Unassembled WGS sequence"/>
</dbReference>
<organism evidence="3 4">
    <name type="scientific">Taxus chinensis</name>
    <name type="common">Chinese yew</name>
    <name type="synonym">Taxus wallichiana var. chinensis</name>
    <dbReference type="NCBI Taxonomy" id="29808"/>
    <lineage>
        <taxon>Eukaryota</taxon>
        <taxon>Viridiplantae</taxon>
        <taxon>Streptophyta</taxon>
        <taxon>Embryophyta</taxon>
        <taxon>Tracheophyta</taxon>
        <taxon>Spermatophyta</taxon>
        <taxon>Pinopsida</taxon>
        <taxon>Pinidae</taxon>
        <taxon>Conifers II</taxon>
        <taxon>Cupressales</taxon>
        <taxon>Taxaceae</taxon>
        <taxon>Taxus</taxon>
    </lineage>
</organism>
<keyword evidence="4" id="KW-1185">Reference proteome</keyword>
<feature type="non-terminal residue" evidence="3">
    <location>
        <position position="1"/>
    </location>
</feature>
<evidence type="ECO:0000313" key="3">
    <source>
        <dbReference type="EMBL" id="KAH9330645.1"/>
    </source>
</evidence>
<feature type="region of interest" description="Disordered" evidence="1">
    <location>
        <begin position="1"/>
        <end position="58"/>
    </location>
</feature>
<evidence type="ECO:0000313" key="4">
    <source>
        <dbReference type="Proteomes" id="UP000824469"/>
    </source>
</evidence>
<accession>A0AA38H175</accession>
<sequence length="201" mass="22357">PLKSKSHALIESTSKEKKAEKKKERKDQPKKETKTKTKFNTKASNSKPRAQKDKFLCSYSKKSSHKEHLFIRKQIDHLSHLLEKNQIGVPKSIKQKALKAESSTAKGSKSDKKKGKPLIYKVTPSSKWIIDSSSSHHMVSSHVEFSNIEPCGMCQITMGNDMTVSVSSSGSVEMDGGAFNQVLSVPDLSTNLLSVYQITHL</sequence>
<name>A0AA38H175_TAXCH</name>
<comment type="caution">
    <text evidence="3">The sequence shown here is derived from an EMBL/GenBank/DDBJ whole genome shotgun (WGS) entry which is preliminary data.</text>
</comment>
<reference evidence="3 4" key="1">
    <citation type="journal article" date="2021" name="Nat. Plants">
        <title>The Taxus genome provides insights into paclitaxel biosynthesis.</title>
        <authorList>
            <person name="Xiong X."/>
            <person name="Gou J."/>
            <person name="Liao Q."/>
            <person name="Li Y."/>
            <person name="Zhou Q."/>
            <person name="Bi G."/>
            <person name="Li C."/>
            <person name="Du R."/>
            <person name="Wang X."/>
            <person name="Sun T."/>
            <person name="Guo L."/>
            <person name="Liang H."/>
            <person name="Lu P."/>
            <person name="Wu Y."/>
            <person name="Zhang Z."/>
            <person name="Ro D.K."/>
            <person name="Shang Y."/>
            <person name="Huang S."/>
            <person name="Yan J."/>
        </authorList>
    </citation>
    <scope>NUCLEOTIDE SEQUENCE [LARGE SCALE GENOMIC DNA]</scope>
    <source>
        <strain evidence="3">Ta-2019</strain>
    </source>
</reference>
<feature type="domain" description="Retrovirus-related Pol polyprotein from transposon TNT 1-94-like beta-barrel" evidence="2">
    <location>
        <begin position="128"/>
        <end position="199"/>
    </location>
</feature>
<dbReference type="AlphaFoldDB" id="A0AA38H175"/>
<protein>
    <recommendedName>
        <fullName evidence="2">Retrovirus-related Pol polyprotein from transposon TNT 1-94-like beta-barrel domain-containing protein</fullName>
    </recommendedName>
</protein>
<evidence type="ECO:0000256" key="1">
    <source>
        <dbReference type="SAM" id="MobiDB-lite"/>
    </source>
</evidence>
<feature type="non-terminal residue" evidence="3">
    <location>
        <position position="201"/>
    </location>
</feature>
<proteinExistence type="predicted"/>
<evidence type="ECO:0000259" key="2">
    <source>
        <dbReference type="Pfam" id="PF22936"/>
    </source>
</evidence>